<evidence type="ECO:0000313" key="1">
    <source>
        <dbReference type="EMBL" id="MBM6996034.1"/>
    </source>
</evidence>
<reference evidence="1 2" key="1">
    <citation type="submission" date="2021-01" db="EMBL/GenBank/DDBJ databases">
        <title>Paenibacillus sp.nov. isolated from the rhizosphere soil of tomato plant.</title>
        <authorList>
            <person name="Thin K.K."/>
            <person name="Zhang X."/>
            <person name="He S."/>
        </authorList>
    </citation>
    <scope>NUCLEOTIDE SEQUENCE [LARGE SCALE GENOMIC DNA]</scope>
    <source>
        <strain evidence="1 2">DXFW5</strain>
    </source>
</reference>
<gene>
    <name evidence="1" type="ORF">IM700_010295</name>
</gene>
<dbReference type="EMBL" id="JADCNN020000007">
    <property type="protein sequence ID" value="MBM6996034.1"/>
    <property type="molecule type" value="Genomic_DNA"/>
</dbReference>
<dbReference type="InterPro" id="IPR025365">
    <property type="entry name" value="DUF4269"/>
</dbReference>
<dbReference type="RefSeq" id="WP_193417443.1">
    <property type="nucleotide sequence ID" value="NZ_JADCNN020000007.1"/>
</dbReference>
<evidence type="ECO:0000313" key="2">
    <source>
        <dbReference type="Proteomes" id="UP001516620"/>
    </source>
</evidence>
<dbReference type="Proteomes" id="UP001516620">
    <property type="component" value="Unassembled WGS sequence"/>
</dbReference>
<sequence length="192" mass="22035">MILDFFDLTYLCQGNERQRQAYEAMEELQIVGKLACYHPVLAGTIPLDIDLPESDLDIICEVYDAKRFEQELELHFGVCPNYACSSKTVGGLLRTVANFTHRGFAIEVFGQPKPVTEQNAYQHMVVEHRLLEMGGPEAWDAIRKLKAAGLKTELAFGRFFRLEGDPYEALLAMYDWEDARLHHFMEERNGMK</sequence>
<comment type="caution">
    <text evidence="1">The sequence shown here is derived from an EMBL/GenBank/DDBJ whole genome shotgun (WGS) entry which is preliminary data.</text>
</comment>
<organism evidence="1 2">
    <name type="scientific">Paenibacillus rhizolycopersici</name>
    <dbReference type="NCBI Taxonomy" id="2780073"/>
    <lineage>
        <taxon>Bacteria</taxon>
        <taxon>Bacillati</taxon>
        <taxon>Bacillota</taxon>
        <taxon>Bacilli</taxon>
        <taxon>Bacillales</taxon>
        <taxon>Paenibacillaceae</taxon>
        <taxon>Paenibacillus</taxon>
    </lineage>
</organism>
<protein>
    <submittedName>
        <fullName evidence="1">DUF4269 domain-containing protein</fullName>
    </submittedName>
</protein>
<proteinExistence type="predicted"/>
<dbReference type="Pfam" id="PF14091">
    <property type="entry name" value="DUF4269"/>
    <property type="match status" value="1"/>
</dbReference>
<keyword evidence="2" id="KW-1185">Reference proteome</keyword>
<name>A0ABS2H915_9BACL</name>
<accession>A0ABS2H915</accession>